<feature type="domain" description="ABC transmembrane type-1" evidence="10">
    <location>
        <begin position="19"/>
        <end position="296"/>
    </location>
</feature>
<feature type="domain" description="ABC transmembrane type-1" evidence="10">
    <location>
        <begin position="585"/>
        <end position="865"/>
    </location>
</feature>
<dbReference type="InterPro" id="IPR017871">
    <property type="entry name" value="ABC_transporter-like_CS"/>
</dbReference>
<feature type="transmembrane region" description="Helical" evidence="8">
    <location>
        <begin position="618"/>
        <end position="638"/>
    </location>
</feature>
<feature type="transmembrane region" description="Helical" evidence="8">
    <location>
        <begin position="123"/>
        <end position="145"/>
    </location>
</feature>
<protein>
    <submittedName>
        <fullName evidence="11">Thiol reductant ABC exporter subunit CydC</fullName>
    </submittedName>
</protein>
<feature type="region of interest" description="Disordered" evidence="7">
    <location>
        <begin position="540"/>
        <end position="567"/>
    </location>
</feature>
<dbReference type="InterPro" id="IPR036640">
    <property type="entry name" value="ABC1_TM_sf"/>
</dbReference>
<keyword evidence="12" id="KW-1185">Reference proteome</keyword>
<feature type="domain" description="ABC transporter" evidence="9">
    <location>
        <begin position="327"/>
        <end position="541"/>
    </location>
</feature>
<keyword evidence="3" id="KW-0547">Nucleotide-binding</keyword>
<feature type="domain" description="ABC transporter" evidence="9">
    <location>
        <begin position="897"/>
        <end position="1135"/>
    </location>
</feature>
<dbReference type="SUPFAM" id="SSF52540">
    <property type="entry name" value="P-loop containing nucleoside triphosphate hydrolases"/>
    <property type="match status" value="2"/>
</dbReference>
<keyword evidence="4" id="KW-0067">ATP-binding</keyword>
<dbReference type="InterPro" id="IPR039421">
    <property type="entry name" value="Type_1_exporter"/>
</dbReference>
<dbReference type="InterPro" id="IPR027417">
    <property type="entry name" value="P-loop_NTPase"/>
</dbReference>
<evidence type="ECO:0000256" key="3">
    <source>
        <dbReference type="ARBA" id="ARBA00022741"/>
    </source>
</evidence>
<dbReference type="RefSeq" id="WP_386739834.1">
    <property type="nucleotide sequence ID" value="NZ_JBHSMG010000002.1"/>
</dbReference>
<feature type="transmembrane region" description="Helical" evidence="8">
    <location>
        <begin position="584"/>
        <end position="612"/>
    </location>
</feature>
<evidence type="ECO:0000256" key="1">
    <source>
        <dbReference type="ARBA" id="ARBA00004651"/>
    </source>
</evidence>
<evidence type="ECO:0000256" key="4">
    <source>
        <dbReference type="ARBA" id="ARBA00022840"/>
    </source>
</evidence>
<sequence>MRRGPFTEAGLGPRGAQNLAALTLLAGVKAVGLVLIAGSIADGIGVVASGGTDLLPSLLLGVVGVLLRAAGAWTTAVVSARASAAAKLQWRGLLTARVLEGDDDGGDGDTAVLATRGLDDLDAYYATVLPAAVSAVVIPLVLGLRILSLDWLSAVIVGVTLPLIPVFMVLIGLHTRQKADAAAGALARLADHLVELARGLPVLVGLGRVDEQSAALDAVQREYRVRVRRTLRVALLSALALELIATLSVAVVAVTLGIRLLSGGVPLAVAIAVLLLAPECFGALREVGGAYHSAQDGLGALGRIRTRLTGARVPRHDTRSIDGTVTIDGVDVRYPDRATPALAPVDAHLLPGEIVAVTGASGAGKSTLLAALAGVLPPGTELHGTIVGIAPGLIGYAPQAPSFVADSVRAELALYAGRDDVERLLAELGISGLADASPAQLSPGEARRLAVARALARVDAGARVLLLDEPTAHLDEGSAELVRAAVRRRRKAVVVLLASHEPATLALADHLLPVGRSRPESAPADARAAAPLAAIAADSHTLGEPGSAPREEDIHDHARPTPPHSERRAARRLLELLRPGAGRWIGATALGTLAAGMALALTAVSGWLIVRASEQPEIMYLLVAIVGVRFFGIGRAVARYAERLVSHDAVLNSIDALRLRLWAAIAARAAGSRRLQDGGTALDLLVTATAELRDALPRIITPLSVGALTVVGITVTVALIAPPAATVVGAILLLTLLAAAGAALLAGRRAERDRVDEGSALTRDVTALVRSADELRANGVADRAAARIARSGQRRAAAERRSAWTAGLALAIASAGTGLLAVTAPALTDGLAHASAETVAVVALLALAALEAIAGAASAAQRLPGLLWVIAPLDELFSSTPRRVAGTGAVPAAIRSVRFDDVGIVWPGEPAPVFSHLNSRATRPDWLVIEGPSGSGKTTLLTALMGAIDVSEGRILLDGGDLADMDPVAWRRRIAWCPQEAHVFDSSIRGNLLIARPRTDPIDDAEMLHVLRRVGLGPLLDELPDGLGARVGGGGRALSGGERQRLAVARALLGEAEVLLLDEPTAHLDGPTARAMMDDIRSATGDRLVVLVSHRADDRRDGDRVVRLGGSAQGLDGLTEAPNTAAWVRRSMPSLASNPDT</sequence>
<dbReference type="PROSITE" id="PS50929">
    <property type="entry name" value="ABC_TM1F"/>
    <property type="match status" value="2"/>
</dbReference>
<dbReference type="InterPro" id="IPR014223">
    <property type="entry name" value="ABC_CydC/D"/>
</dbReference>
<feature type="transmembrane region" description="Helical" evidence="8">
    <location>
        <begin position="233"/>
        <end position="258"/>
    </location>
</feature>
<evidence type="ECO:0000313" key="12">
    <source>
        <dbReference type="Proteomes" id="UP001596039"/>
    </source>
</evidence>
<comment type="caution">
    <text evidence="11">The sequence shown here is derived from an EMBL/GenBank/DDBJ whole genome shotgun (WGS) entry which is preliminary data.</text>
</comment>
<name>A0ABW0NSC8_9MICO</name>
<reference evidence="12" key="1">
    <citation type="journal article" date="2019" name="Int. J. Syst. Evol. Microbiol.">
        <title>The Global Catalogue of Microorganisms (GCM) 10K type strain sequencing project: providing services to taxonomists for standard genome sequencing and annotation.</title>
        <authorList>
            <consortium name="The Broad Institute Genomics Platform"/>
            <consortium name="The Broad Institute Genome Sequencing Center for Infectious Disease"/>
            <person name="Wu L."/>
            <person name="Ma J."/>
        </authorList>
    </citation>
    <scope>NUCLEOTIDE SEQUENCE [LARGE SCALE GENOMIC DNA]</scope>
    <source>
        <strain evidence="12">CGMCC 4.6997</strain>
    </source>
</reference>
<evidence type="ECO:0000313" key="11">
    <source>
        <dbReference type="EMBL" id="MFC5502132.1"/>
    </source>
</evidence>
<feature type="transmembrane region" description="Helical" evidence="8">
    <location>
        <begin position="727"/>
        <end position="746"/>
    </location>
</feature>
<evidence type="ECO:0000259" key="10">
    <source>
        <dbReference type="PROSITE" id="PS50929"/>
    </source>
</evidence>
<keyword evidence="6 8" id="KW-0472">Membrane</keyword>
<dbReference type="SUPFAM" id="SSF90123">
    <property type="entry name" value="ABC transporter transmembrane region"/>
    <property type="match status" value="2"/>
</dbReference>
<dbReference type="Proteomes" id="UP001596039">
    <property type="component" value="Unassembled WGS sequence"/>
</dbReference>
<evidence type="ECO:0000256" key="2">
    <source>
        <dbReference type="ARBA" id="ARBA00022692"/>
    </source>
</evidence>
<dbReference type="CDD" id="cd03228">
    <property type="entry name" value="ABCC_MRP_Like"/>
    <property type="match status" value="1"/>
</dbReference>
<dbReference type="Pfam" id="PF00664">
    <property type="entry name" value="ABC_membrane"/>
    <property type="match status" value="1"/>
</dbReference>
<dbReference type="Gene3D" id="3.40.50.300">
    <property type="entry name" value="P-loop containing nucleotide triphosphate hydrolases"/>
    <property type="match status" value="2"/>
</dbReference>
<feature type="transmembrane region" description="Helical" evidence="8">
    <location>
        <begin position="21"/>
        <end position="48"/>
    </location>
</feature>
<feature type="compositionally biased region" description="Basic and acidic residues" evidence="7">
    <location>
        <begin position="549"/>
        <end position="567"/>
    </location>
</feature>
<evidence type="ECO:0000256" key="6">
    <source>
        <dbReference type="ARBA" id="ARBA00023136"/>
    </source>
</evidence>
<dbReference type="PROSITE" id="PS50893">
    <property type="entry name" value="ABC_TRANSPORTER_2"/>
    <property type="match status" value="2"/>
</dbReference>
<dbReference type="PROSITE" id="PS00211">
    <property type="entry name" value="ABC_TRANSPORTER_1"/>
    <property type="match status" value="2"/>
</dbReference>
<dbReference type="NCBIfam" id="TIGR02868">
    <property type="entry name" value="CydC"/>
    <property type="match status" value="1"/>
</dbReference>
<comment type="subcellular location">
    <subcellularLocation>
        <location evidence="1">Cell membrane</location>
        <topology evidence="1">Multi-pass membrane protein</topology>
    </subcellularLocation>
</comment>
<evidence type="ECO:0000256" key="8">
    <source>
        <dbReference type="SAM" id="Phobius"/>
    </source>
</evidence>
<feature type="transmembrane region" description="Helical" evidence="8">
    <location>
        <begin position="54"/>
        <end position="78"/>
    </location>
</feature>
<gene>
    <name evidence="11" type="primary">cydC</name>
    <name evidence="11" type="ORF">ACFPJ4_07765</name>
</gene>
<dbReference type="EMBL" id="JBHSMG010000002">
    <property type="protein sequence ID" value="MFC5502132.1"/>
    <property type="molecule type" value="Genomic_DNA"/>
</dbReference>
<evidence type="ECO:0000256" key="7">
    <source>
        <dbReference type="SAM" id="MobiDB-lite"/>
    </source>
</evidence>
<dbReference type="Gene3D" id="1.20.1560.10">
    <property type="entry name" value="ABC transporter type 1, transmembrane domain"/>
    <property type="match status" value="2"/>
</dbReference>
<feature type="transmembrane region" description="Helical" evidence="8">
    <location>
        <begin position="839"/>
        <end position="860"/>
    </location>
</feature>
<dbReference type="Pfam" id="PF00005">
    <property type="entry name" value="ABC_tran"/>
    <property type="match status" value="2"/>
</dbReference>
<organism evidence="11 12">
    <name type="scientific">Lysinimonas soli</name>
    <dbReference type="NCBI Taxonomy" id="1074233"/>
    <lineage>
        <taxon>Bacteria</taxon>
        <taxon>Bacillati</taxon>
        <taxon>Actinomycetota</taxon>
        <taxon>Actinomycetes</taxon>
        <taxon>Micrococcales</taxon>
        <taxon>Microbacteriaceae</taxon>
        <taxon>Lysinimonas</taxon>
    </lineage>
</organism>
<dbReference type="SMART" id="SM00382">
    <property type="entry name" value="AAA"/>
    <property type="match status" value="2"/>
</dbReference>
<dbReference type="InterPro" id="IPR003593">
    <property type="entry name" value="AAA+_ATPase"/>
</dbReference>
<feature type="transmembrane region" description="Helical" evidence="8">
    <location>
        <begin position="803"/>
        <end position="827"/>
    </location>
</feature>
<dbReference type="PANTHER" id="PTHR24221:SF590">
    <property type="entry name" value="COMPONENT LINKED WITH THE ASSEMBLY OF CYTOCHROME' TRANSPORT TRANSMEMBRANE ATP-BINDING PROTEIN ABC TRANSPORTER CYDD-RELATED"/>
    <property type="match status" value="1"/>
</dbReference>
<proteinExistence type="predicted"/>
<keyword evidence="5 8" id="KW-1133">Transmembrane helix</keyword>
<dbReference type="InterPro" id="IPR003439">
    <property type="entry name" value="ABC_transporter-like_ATP-bd"/>
</dbReference>
<keyword evidence="2 8" id="KW-0812">Transmembrane</keyword>
<dbReference type="InterPro" id="IPR011527">
    <property type="entry name" value="ABC1_TM_dom"/>
</dbReference>
<evidence type="ECO:0000256" key="5">
    <source>
        <dbReference type="ARBA" id="ARBA00022989"/>
    </source>
</evidence>
<accession>A0ABW0NSC8</accession>
<evidence type="ECO:0000259" key="9">
    <source>
        <dbReference type="PROSITE" id="PS50893"/>
    </source>
</evidence>
<feature type="transmembrane region" description="Helical" evidence="8">
    <location>
        <begin position="151"/>
        <end position="173"/>
    </location>
</feature>
<feature type="transmembrane region" description="Helical" evidence="8">
    <location>
        <begin position="699"/>
        <end position="721"/>
    </location>
</feature>
<feature type="transmembrane region" description="Helical" evidence="8">
    <location>
        <begin position="264"/>
        <end position="284"/>
    </location>
</feature>
<dbReference type="PANTHER" id="PTHR24221">
    <property type="entry name" value="ATP-BINDING CASSETTE SUB-FAMILY B"/>
    <property type="match status" value="1"/>
</dbReference>